<evidence type="ECO:0000256" key="1">
    <source>
        <dbReference type="ARBA" id="ARBA00004370"/>
    </source>
</evidence>
<evidence type="ECO:0000256" key="7">
    <source>
        <dbReference type="SAM" id="MobiDB-lite"/>
    </source>
</evidence>
<feature type="region of interest" description="Disordered" evidence="7">
    <location>
        <begin position="1"/>
        <end position="33"/>
    </location>
</feature>
<dbReference type="InterPro" id="IPR045214">
    <property type="entry name" value="Surf1/Surf4"/>
</dbReference>
<organism evidence="8 9">
    <name type="scientific">Bradyrhizobium campsiandrae</name>
    <dbReference type="NCBI Taxonomy" id="1729892"/>
    <lineage>
        <taxon>Bacteria</taxon>
        <taxon>Pseudomonadati</taxon>
        <taxon>Pseudomonadota</taxon>
        <taxon>Alphaproteobacteria</taxon>
        <taxon>Hyphomicrobiales</taxon>
        <taxon>Nitrobacteraceae</taxon>
        <taxon>Bradyrhizobium</taxon>
    </lineage>
</organism>
<dbReference type="Proteomes" id="UP000639516">
    <property type="component" value="Unassembled WGS sequence"/>
</dbReference>
<dbReference type="PANTHER" id="PTHR23427">
    <property type="entry name" value="SURFEIT LOCUS PROTEIN"/>
    <property type="match status" value="1"/>
</dbReference>
<dbReference type="Pfam" id="PF02104">
    <property type="entry name" value="SURF1"/>
    <property type="match status" value="1"/>
</dbReference>
<feature type="transmembrane region" description="Helical" evidence="6">
    <location>
        <begin position="43"/>
        <end position="62"/>
    </location>
</feature>
<sequence>MGDEPPQQQHDADPRDDGNEVNDPVRPEDDETRSLPVAARPRLWLTVLPLAAFVVLMALGVWQVERRAWKLALIDRVEQRVHAPVQPIPAAASWPTISAASDEYRHVGVSGRFLHDRETLVQAVTEEGPGYWVLTPLQRADGTTVLINRGFVPSERRDASTRQDGNPAGQVEITGLLRITEPKGGFLRDNVPQHNRWYSRDVAAIAAARDLRNVAPFFIDADAGSQSAGGPIGGLTVIRFPNNHLIYALTWFALAFMLAGRLFVTFRGGLFRRQRFVHEPAGDLDASARRTGSDAGTIVEPT</sequence>
<evidence type="ECO:0000256" key="4">
    <source>
        <dbReference type="ARBA" id="ARBA00022989"/>
    </source>
</evidence>
<comment type="similarity">
    <text evidence="2 6">Belongs to the SURF1 family.</text>
</comment>
<dbReference type="CDD" id="cd06662">
    <property type="entry name" value="SURF1"/>
    <property type="match status" value="1"/>
</dbReference>
<keyword evidence="3 6" id="KW-0812">Transmembrane</keyword>
<evidence type="ECO:0000256" key="6">
    <source>
        <dbReference type="RuleBase" id="RU363076"/>
    </source>
</evidence>
<dbReference type="InterPro" id="IPR002994">
    <property type="entry name" value="Surf1/Shy1"/>
</dbReference>
<evidence type="ECO:0000256" key="3">
    <source>
        <dbReference type="ARBA" id="ARBA00022692"/>
    </source>
</evidence>
<dbReference type="EMBL" id="JAATTO010000041">
    <property type="protein sequence ID" value="MBC9981783.1"/>
    <property type="molecule type" value="Genomic_DNA"/>
</dbReference>
<keyword evidence="4 6" id="KW-1133">Transmembrane helix</keyword>
<reference evidence="8 9" key="1">
    <citation type="journal article" date="2020" name="Arch. Microbiol.">
        <title>Bradyrhizobium campsiandrae sp. nov., a nitrogen-fixing bacterial strain isolated from a native leguminous tree from the Amazon adapted to flooded conditions.</title>
        <authorList>
            <person name="Cabral Michel D."/>
            <person name="Martins da Costa E."/>
            <person name="Azarias Guimaraes A."/>
            <person name="Soares de Carvalho T."/>
            <person name="Santos de Castro Caputo P."/>
            <person name="Willems A."/>
            <person name="de Souza Moreira F.M."/>
        </authorList>
    </citation>
    <scope>NUCLEOTIDE SEQUENCE [LARGE SCALE GENOMIC DNA]</scope>
    <source>
        <strain evidence="9">INPA 384B</strain>
    </source>
</reference>
<gene>
    <name evidence="8" type="ORF">HA482_26595</name>
</gene>
<evidence type="ECO:0000313" key="8">
    <source>
        <dbReference type="EMBL" id="MBC9981783.1"/>
    </source>
</evidence>
<proteinExistence type="inferred from homology"/>
<keyword evidence="6" id="KW-1003">Cell membrane</keyword>
<protein>
    <recommendedName>
        <fullName evidence="6">SURF1-like protein</fullName>
    </recommendedName>
</protein>
<keyword evidence="5 6" id="KW-0472">Membrane</keyword>
<keyword evidence="9" id="KW-1185">Reference proteome</keyword>
<comment type="subcellular location">
    <subcellularLocation>
        <location evidence="6">Cell membrane</location>
        <topology evidence="6">Multi-pass membrane protein</topology>
    </subcellularLocation>
    <subcellularLocation>
        <location evidence="1">Membrane</location>
    </subcellularLocation>
</comment>
<evidence type="ECO:0000313" key="9">
    <source>
        <dbReference type="Proteomes" id="UP000639516"/>
    </source>
</evidence>
<feature type="transmembrane region" description="Helical" evidence="6">
    <location>
        <begin position="245"/>
        <end position="264"/>
    </location>
</feature>
<name>A0ABR7UCY7_9BRAD</name>
<evidence type="ECO:0000256" key="2">
    <source>
        <dbReference type="ARBA" id="ARBA00007165"/>
    </source>
</evidence>
<dbReference type="PANTHER" id="PTHR23427:SF2">
    <property type="entry name" value="SURFEIT LOCUS PROTEIN 1"/>
    <property type="match status" value="1"/>
</dbReference>
<dbReference type="PROSITE" id="PS50895">
    <property type="entry name" value="SURF1"/>
    <property type="match status" value="1"/>
</dbReference>
<feature type="compositionally biased region" description="Basic and acidic residues" evidence="7">
    <location>
        <begin position="10"/>
        <end position="27"/>
    </location>
</feature>
<accession>A0ABR7UCY7</accession>
<evidence type="ECO:0000256" key="5">
    <source>
        <dbReference type="ARBA" id="ARBA00023136"/>
    </source>
</evidence>
<comment type="caution">
    <text evidence="8">The sequence shown here is derived from an EMBL/GenBank/DDBJ whole genome shotgun (WGS) entry which is preliminary data.</text>
</comment>